<keyword evidence="4" id="KW-0408">Iron</keyword>
<dbReference type="eggNOG" id="COG0243">
    <property type="taxonomic scope" value="Bacteria"/>
</dbReference>
<dbReference type="Gene3D" id="2.40.40.20">
    <property type="match status" value="1"/>
</dbReference>
<reference evidence="7 8" key="1">
    <citation type="journal article" date="2012" name="FEBS Lett.">
        <title>Anammox organism KSU-1 expresses a NirK-type copper-containing nitrite reductase instead of a NirS-type with cytochrome cd1.</title>
        <authorList>
            <person name="Hira D."/>
            <person name="Toh H."/>
            <person name="Migita C.T."/>
            <person name="Okubo H."/>
            <person name="Nishiyama T."/>
            <person name="Hattori M."/>
            <person name="Furukawa K."/>
            <person name="Fujii T."/>
        </authorList>
    </citation>
    <scope>NUCLEOTIDE SEQUENCE [LARGE SCALE GENOMIC DNA]</scope>
</reference>
<dbReference type="Pfam" id="PF00384">
    <property type="entry name" value="Molybdopterin"/>
    <property type="match status" value="1"/>
</dbReference>
<dbReference type="GO" id="GO:0051539">
    <property type="term" value="F:4 iron, 4 sulfur cluster binding"/>
    <property type="evidence" value="ECO:0007669"/>
    <property type="project" value="UniProtKB-KW"/>
</dbReference>
<dbReference type="GO" id="GO:0046872">
    <property type="term" value="F:metal ion binding"/>
    <property type="evidence" value="ECO:0007669"/>
    <property type="project" value="UniProtKB-KW"/>
</dbReference>
<dbReference type="InterPro" id="IPR006657">
    <property type="entry name" value="MoPterin_dinucl-bd_dom"/>
</dbReference>
<dbReference type="GO" id="GO:0043546">
    <property type="term" value="F:molybdopterin cofactor binding"/>
    <property type="evidence" value="ECO:0007669"/>
    <property type="project" value="InterPro"/>
</dbReference>
<dbReference type="SUPFAM" id="SSF50692">
    <property type="entry name" value="ADC-like"/>
    <property type="match status" value="1"/>
</dbReference>
<dbReference type="Gene3D" id="3.40.228.10">
    <property type="entry name" value="Dimethylsulfoxide Reductase, domain 2"/>
    <property type="match status" value="1"/>
</dbReference>
<evidence type="ECO:0000256" key="4">
    <source>
        <dbReference type="ARBA" id="ARBA00023004"/>
    </source>
</evidence>
<dbReference type="InterPro" id="IPR009010">
    <property type="entry name" value="Asp_de-COase-like_dom_sf"/>
</dbReference>
<dbReference type="InterPro" id="IPR006963">
    <property type="entry name" value="Mopterin_OxRdtase_4Fe-4S_dom"/>
</dbReference>
<dbReference type="InterPro" id="IPR006656">
    <property type="entry name" value="Mopterin_OxRdtase"/>
</dbReference>
<comment type="caution">
    <text evidence="7">The sequence shown here is derived from an EMBL/GenBank/DDBJ whole genome shotgun (WGS) entry which is preliminary data.</text>
</comment>
<dbReference type="AlphaFoldDB" id="I3IN75"/>
<keyword evidence="5" id="KW-0411">Iron-sulfur</keyword>
<proteinExistence type="predicted"/>
<dbReference type="GO" id="GO:0016020">
    <property type="term" value="C:membrane"/>
    <property type="evidence" value="ECO:0007669"/>
    <property type="project" value="TreeGrafter"/>
</dbReference>
<evidence type="ECO:0000256" key="2">
    <source>
        <dbReference type="ARBA" id="ARBA00022723"/>
    </source>
</evidence>
<feature type="domain" description="4Fe-4S Mo/W bis-MGD-type" evidence="6">
    <location>
        <begin position="3"/>
        <end position="59"/>
    </location>
</feature>
<dbReference type="GO" id="GO:0016491">
    <property type="term" value="F:oxidoreductase activity"/>
    <property type="evidence" value="ECO:0007669"/>
    <property type="project" value="UniProtKB-KW"/>
</dbReference>
<protein>
    <submittedName>
        <fullName evidence="7">Molybdopterin oxidoreductase</fullName>
    </submittedName>
</protein>
<dbReference type="InterPro" id="IPR050123">
    <property type="entry name" value="Prok_molybdopt-oxidoreductase"/>
</dbReference>
<evidence type="ECO:0000256" key="1">
    <source>
        <dbReference type="ARBA" id="ARBA00022485"/>
    </source>
</evidence>
<dbReference type="STRING" id="247490.KSU1_C1574"/>
<name>I3IN75_9BACT</name>
<keyword evidence="1" id="KW-0004">4Fe-4S</keyword>
<dbReference type="PIRSF" id="PIRSF000144">
    <property type="entry name" value="CbbBc"/>
    <property type="match status" value="1"/>
</dbReference>
<dbReference type="SUPFAM" id="SSF53706">
    <property type="entry name" value="Formate dehydrogenase/DMSO reductase, domains 1-3"/>
    <property type="match status" value="1"/>
</dbReference>
<dbReference type="Gene3D" id="2.20.25.90">
    <property type="entry name" value="ADC-like domains"/>
    <property type="match status" value="1"/>
</dbReference>
<gene>
    <name evidence="7" type="ORF">KSU1_C1574</name>
</gene>
<dbReference type="PANTHER" id="PTHR43105:SF9">
    <property type="entry name" value="NADPH-FE(3+) OXIDOREDUCTASE SUBUNIT ALPHA"/>
    <property type="match status" value="1"/>
</dbReference>
<evidence type="ECO:0000259" key="6">
    <source>
        <dbReference type="PROSITE" id="PS51669"/>
    </source>
</evidence>
<keyword evidence="3" id="KW-0560">Oxidoreductase</keyword>
<dbReference type="Proteomes" id="UP000002985">
    <property type="component" value="Unassembled WGS sequence"/>
</dbReference>
<dbReference type="Gene3D" id="3.40.50.740">
    <property type="match status" value="1"/>
</dbReference>
<dbReference type="SMART" id="SM00926">
    <property type="entry name" value="Molybdop_Fe4S4"/>
    <property type="match status" value="1"/>
</dbReference>
<evidence type="ECO:0000313" key="8">
    <source>
        <dbReference type="Proteomes" id="UP000002985"/>
    </source>
</evidence>
<dbReference type="CDD" id="cd00508">
    <property type="entry name" value="MopB_CT_Fdh-Nap-like"/>
    <property type="match status" value="1"/>
</dbReference>
<evidence type="ECO:0000256" key="5">
    <source>
        <dbReference type="ARBA" id="ARBA00023014"/>
    </source>
</evidence>
<dbReference type="OrthoDB" id="9805142at2"/>
<accession>I3IN75</accession>
<evidence type="ECO:0000313" key="7">
    <source>
        <dbReference type="EMBL" id="GAB63170.1"/>
    </source>
</evidence>
<organism evidence="7 8">
    <name type="scientific">Candidatus Jettenia caeni</name>
    <dbReference type="NCBI Taxonomy" id="247490"/>
    <lineage>
        <taxon>Bacteria</taxon>
        <taxon>Pseudomonadati</taxon>
        <taxon>Planctomycetota</taxon>
        <taxon>Candidatus Brocadiia</taxon>
        <taxon>Candidatus Brocadiales</taxon>
        <taxon>Candidatus Brocadiaceae</taxon>
        <taxon>Candidatus Jettenia</taxon>
    </lineage>
</organism>
<dbReference type="Pfam" id="PF01568">
    <property type="entry name" value="Molydop_binding"/>
    <property type="match status" value="1"/>
</dbReference>
<dbReference type="EMBL" id="BAFH01000003">
    <property type="protein sequence ID" value="GAB63170.1"/>
    <property type="molecule type" value="Genomic_DNA"/>
</dbReference>
<keyword evidence="2" id="KW-0479">Metal-binding</keyword>
<dbReference type="CDD" id="cd02754">
    <property type="entry name" value="MopB_Nitrate-R-NapA-like"/>
    <property type="match status" value="1"/>
</dbReference>
<keyword evidence="8" id="KW-1185">Reference proteome</keyword>
<dbReference type="GO" id="GO:0045333">
    <property type="term" value="P:cellular respiration"/>
    <property type="evidence" value="ECO:0007669"/>
    <property type="project" value="UniProtKB-ARBA"/>
</dbReference>
<dbReference type="PANTHER" id="PTHR43105">
    <property type="entry name" value="RESPIRATORY NITRATE REDUCTASE"/>
    <property type="match status" value="1"/>
</dbReference>
<sequence length="702" mass="77775">MAIQWKKSVCPYCGIGCGLMVGIEEGKVVNIHGMKEHPVNCGESCTLVHNFAPLFTDRDRLTQPMIRRNGTLLPVTWDDAIMYVAHEFHRIIREYGPGAIAFYGGAAAFNEEYYLINKLMKGYIGTNHVECTSRLCMASTAMGFISTFGADAPPTCYADIEEADLFLIAGMNMAVSLPVIFNRVCAARKAKGARTIVIDPRKTETTAIADVHLQIRPGTDVALNNALAYILLEEGFVHEEEVAHYTTGLDDLKLILKEYSPSRVARITGCTQEQIFKAAHLIGHAKAMLTFWLQGYNQSTQAVFKNNTLHNLSLLTGNFCRPGAGPLSIAGESNSLGSRWMGVQSHLLPGMRFVTNPVHRQEIADFWGIPAEKIQSTPGRSIIDIIKGLHTGEVRALWVMSSNPAASLPYTQWVTEGLEKAEFLVVQDILHPTETTVLADVILAGAQWSEKTVTLVSSERRIELAEKILEPPGMAKPDYEIICLIAGAMGFSKEFSYTSGEEVFEELKEITRGRICDMNGVSYERLRNTIGPQLPCPKTDHPGTARLFSDIRFPRPDGRAALLARDYRKLAETADDDYPFILITGRLASQFNTGTRTRRIKKLTDIEPNNFVEIHSADAQRLGIIEGDEVEMASRRGSIRCIVHIKDHVLESNVYMNLCCGNSPLSEDDKQVNFVCNTVYDAHSKQPELKCCAVKITKVASI</sequence>
<dbReference type="Pfam" id="PF04879">
    <property type="entry name" value="Molybdop_Fe4S4"/>
    <property type="match status" value="1"/>
</dbReference>
<dbReference type="PROSITE" id="PS51669">
    <property type="entry name" value="4FE4S_MOW_BIS_MGD"/>
    <property type="match status" value="1"/>
</dbReference>
<evidence type="ECO:0000256" key="3">
    <source>
        <dbReference type="ARBA" id="ARBA00023002"/>
    </source>
</evidence>